<keyword evidence="1" id="KW-0813">Transport</keyword>
<keyword evidence="9" id="KW-1185">Reference proteome</keyword>
<dbReference type="InterPro" id="IPR019020">
    <property type="entry name" value="Cyt-c552/DMSO_Rdtase_haem-bd"/>
</dbReference>
<dbReference type="Gene3D" id="2.60.40.1190">
    <property type="match status" value="1"/>
</dbReference>
<dbReference type="EMBL" id="MTHD01000005">
    <property type="protein sequence ID" value="OMG52521.1"/>
    <property type="molecule type" value="Genomic_DNA"/>
</dbReference>
<feature type="domain" description="Cytochrome c-552/DMSO reductase-like haem-binding" evidence="7">
    <location>
        <begin position="25"/>
        <end position="252"/>
    </location>
</feature>
<dbReference type="GO" id="GO:0046872">
    <property type="term" value="F:metal ion binding"/>
    <property type="evidence" value="ECO:0007669"/>
    <property type="project" value="UniProtKB-KW"/>
</dbReference>
<dbReference type="RefSeq" id="WP_076096511.1">
    <property type="nucleotide sequence ID" value="NZ_MTHD01000005.1"/>
</dbReference>
<keyword evidence="6" id="KW-0732">Signal</keyword>
<dbReference type="STRING" id="418702.BJN45_14625"/>
<comment type="caution">
    <text evidence="8">The sequence shown here is derived from an EMBL/GenBank/DDBJ whole genome shotgun (WGS) entry which is preliminary data.</text>
</comment>
<evidence type="ECO:0000256" key="1">
    <source>
        <dbReference type="ARBA" id="ARBA00022448"/>
    </source>
</evidence>
<proteinExistence type="predicted"/>
<evidence type="ECO:0000313" key="9">
    <source>
        <dbReference type="Proteomes" id="UP000187526"/>
    </source>
</evidence>
<dbReference type="GO" id="GO:0020037">
    <property type="term" value="F:heme binding"/>
    <property type="evidence" value="ECO:0007669"/>
    <property type="project" value="InterPro"/>
</dbReference>
<dbReference type="AlphaFoldDB" id="A0A1R1I1A7"/>
<accession>A0A1R1I1A7</accession>
<name>A0A1R1I1A7_9RHOO</name>
<evidence type="ECO:0000313" key="8">
    <source>
        <dbReference type="EMBL" id="OMG52521.1"/>
    </source>
</evidence>
<reference evidence="8 9" key="1">
    <citation type="submission" date="2016-10" db="EMBL/GenBank/DDBJ databases">
        <title>Alkaliphiles isolated from bioreactors.</title>
        <authorList>
            <person name="Salah Z."/>
            <person name="Rout S.P."/>
            <person name="Humphreys P.N."/>
        </authorList>
    </citation>
    <scope>NUCLEOTIDE SEQUENCE [LARGE SCALE GENOMIC DNA]</scope>
    <source>
        <strain evidence="8 9">ZS02</strain>
    </source>
</reference>
<dbReference type="Proteomes" id="UP000187526">
    <property type="component" value="Unassembled WGS sequence"/>
</dbReference>
<dbReference type="CDD" id="cd00241">
    <property type="entry name" value="DOMON_like"/>
    <property type="match status" value="1"/>
</dbReference>
<feature type="chain" id="PRO_5012344996" description="Cytochrome c-552/DMSO reductase-like haem-binding domain-containing protein" evidence="6">
    <location>
        <begin position="25"/>
        <end position="270"/>
    </location>
</feature>
<sequence>MKAQLRCTTLLLLGALTVSPWAQAAPDWNKVAGTTIHVFHPGATPWEWIESKGKHGGSRGLTRGETCAGCHVEGGEINVDLSRLGSELEPKGAPKTMSFPVTVQAAYDAGQLYVRLSFKAPDGGFDKSDKDNAVKATVMFPSAQVPMAEQVGCWATCHQDAKTMPDGKDKTKYVSAGAYELMQWSSSGKVADGSVTDQRRMDGGQAGVKAEGGKNGDSWTVTFSRKLPATPTVHFGLAVHADHAGGRFHHVSFGHTIGLGGDGDVKAQKF</sequence>
<gene>
    <name evidence="8" type="ORF">BJN45_14625</name>
</gene>
<evidence type="ECO:0000259" key="7">
    <source>
        <dbReference type="SMART" id="SM00887"/>
    </source>
</evidence>
<evidence type="ECO:0000256" key="2">
    <source>
        <dbReference type="ARBA" id="ARBA00022617"/>
    </source>
</evidence>
<keyword evidence="5" id="KW-0408">Iron</keyword>
<dbReference type="OrthoDB" id="5337932at2"/>
<keyword evidence="4" id="KW-0249">Electron transport</keyword>
<dbReference type="Pfam" id="PF09459">
    <property type="entry name" value="EB_dh"/>
    <property type="match status" value="1"/>
</dbReference>
<organism evidence="8 9">
    <name type="scientific">Azonexus hydrophilus</name>
    <dbReference type="NCBI Taxonomy" id="418702"/>
    <lineage>
        <taxon>Bacteria</taxon>
        <taxon>Pseudomonadati</taxon>
        <taxon>Pseudomonadota</taxon>
        <taxon>Betaproteobacteria</taxon>
        <taxon>Rhodocyclales</taxon>
        <taxon>Azonexaceae</taxon>
        <taxon>Azonexus</taxon>
    </lineage>
</organism>
<protein>
    <recommendedName>
        <fullName evidence="7">Cytochrome c-552/DMSO reductase-like haem-binding domain-containing protein</fullName>
    </recommendedName>
</protein>
<evidence type="ECO:0000256" key="6">
    <source>
        <dbReference type="SAM" id="SignalP"/>
    </source>
</evidence>
<keyword evidence="2" id="KW-0349">Heme</keyword>
<evidence type="ECO:0000256" key="5">
    <source>
        <dbReference type="ARBA" id="ARBA00023004"/>
    </source>
</evidence>
<feature type="signal peptide" evidence="6">
    <location>
        <begin position="1"/>
        <end position="24"/>
    </location>
</feature>
<evidence type="ECO:0000256" key="4">
    <source>
        <dbReference type="ARBA" id="ARBA00022982"/>
    </source>
</evidence>
<keyword evidence="3" id="KW-0479">Metal-binding</keyword>
<evidence type="ECO:0000256" key="3">
    <source>
        <dbReference type="ARBA" id="ARBA00022723"/>
    </source>
</evidence>
<dbReference type="SMART" id="SM00887">
    <property type="entry name" value="EB_dh"/>
    <property type="match status" value="1"/>
</dbReference>